<reference evidence="2" key="1">
    <citation type="submission" date="2015-09" db="EMBL/GenBank/DDBJ databases">
        <title>De novo assembly of Pectinophora gossypiella (Pink Bollworm) gut transcriptome.</title>
        <authorList>
            <person name="Tassone E.E."/>
        </authorList>
    </citation>
    <scope>NUCLEOTIDE SEQUENCE</scope>
</reference>
<feature type="region of interest" description="Disordered" evidence="1">
    <location>
        <begin position="1"/>
        <end position="252"/>
    </location>
</feature>
<feature type="compositionally biased region" description="Acidic residues" evidence="1">
    <location>
        <begin position="47"/>
        <end position="56"/>
    </location>
</feature>
<accession>A0A1E1WBK3</accession>
<feature type="compositionally biased region" description="Polar residues" evidence="1">
    <location>
        <begin position="135"/>
        <end position="150"/>
    </location>
</feature>
<dbReference type="EMBL" id="GDQN01006690">
    <property type="protein sequence ID" value="JAT84364.1"/>
    <property type="molecule type" value="Transcribed_RNA"/>
</dbReference>
<feature type="non-terminal residue" evidence="2">
    <location>
        <position position="1"/>
    </location>
</feature>
<evidence type="ECO:0000256" key="1">
    <source>
        <dbReference type="SAM" id="MobiDB-lite"/>
    </source>
</evidence>
<dbReference type="OrthoDB" id="10071340at2759"/>
<dbReference type="AlphaFoldDB" id="A0A1E1WBK3"/>
<evidence type="ECO:0000313" key="2">
    <source>
        <dbReference type="EMBL" id="JAT84364.1"/>
    </source>
</evidence>
<name>A0A1E1WBK3_PECGO</name>
<feature type="non-terminal residue" evidence="2">
    <location>
        <position position="252"/>
    </location>
</feature>
<gene>
    <name evidence="2" type="ORF">g.17333</name>
</gene>
<feature type="compositionally biased region" description="Low complexity" evidence="1">
    <location>
        <begin position="96"/>
        <end position="116"/>
    </location>
</feature>
<organism evidence="2">
    <name type="scientific">Pectinophora gossypiella</name>
    <name type="common">Cotton pink bollworm</name>
    <name type="synonym">Depressaria gossypiella</name>
    <dbReference type="NCBI Taxonomy" id="13191"/>
    <lineage>
        <taxon>Eukaryota</taxon>
        <taxon>Metazoa</taxon>
        <taxon>Ecdysozoa</taxon>
        <taxon>Arthropoda</taxon>
        <taxon>Hexapoda</taxon>
        <taxon>Insecta</taxon>
        <taxon>Pterygota</taxon>
        <taxon>Neoptera</taxon>
        <taxon>Endopterygota</taxon>
        <taxon>Lepidoptera</taxon>
        <taxon>Glossata</taxon>
        <taxon>Ditrysia</taxon>
        <taxon>Gelechioidea</taxon>
        <taxon>Gelechiidae</taxon>
        <taxon>Apatetrinae</taxon>
        <taxon>Pectinophora</taxon>
    </lineage>
</organism>
<sequence>LQRIFTPVPPPVATLPKKDKKKGKPSAHTPKPASKPHQQAPGLIPMEDYDYPDIDTVELLKSQDMHHQKSNPVSIPPKPEKPKAGKPPKSTPAPIQPAQKPAPNTGGVLLNELKNNLLRKRMSNQVPTRPHTKESTQTMRPVPQPTTEMTNVRGKPLTKIRPQATHTEETNPQKLKPRINPENINPQKLVPQNLGRFQQNTAPQEVPNVRRPSEPTPQQPWTQRRDPHIPQETTVQKGWGQKPIPGMRPQDP</sequence>
<proteinExistence type="predicted"/>
<protein>
    <submittedName>
        <fullName evidence="2">Uncharacterized protein</fullName>
    </submittedName>
</protein>